<feature type="transmembrane region" description="Helical" evidence="1">
    <location>
        <begin position="33"/>
        <end position="52"/>
    </location>
</feature>
<dbReference type="Proteomes" id="UP000000600">
    <property type="component" value="Unassembled WGS sequence"/>
</dbReference>
<dbReference type="GO" id="GO:0008270">
    <property type="term" value="F:zinc ion binding"/>
    <property type="evidence" value="ECO:0000318"/>
    <property type="project" value="GO_Central"/>
</dbReference>
<keyword evidence="1" id="KW-0812">Transmembrane</keyword>
<sequence>MINNFSEFLRRVDQFGANYKPSYGYGEVQFKTSLGGLLSILLYGVSLAYLLYELILWRSGQLLPKVTSVSTEIETYSLNFDQVVIAEFCLRRHKSILDQIDPFEPENMVLLPMLYKVVEDELQTPTPLLSKKMSPKHNMILIEIQNIELVNNEHEDLDQKNIEYTIMFEECDQTVLPEGWNCAKEERVKEFFSQKQNQLYIKTFVNQYNTSTKLLDLIEQDYYASFDNKTTYFTQMSLETSNVSVDTGFLFESVQKHEFPSHITSYTQQMDLDYFTHTFGKDVFIVFEFELGTLQQTTFIEYPKVSEVLANIGSIISFFLFFSQVAYLINEKSLEDRIIRSVIEMYYPQFKNVKFIQNWYTKVVGVKYQDKSIPFKKFMQKYKDLSDIARQKLCLTNFLYEISRLQFIMRSNYDSEILSQSHTIGIKLNILESSPDPEEKSEIQQINKVHDFHIENVDDQSLEEIRVHPNNNVNSIKILQNNQVTLDVNAQSVLNIEQLQKPQTLFISKSNLQFSNTQNNDQLKLNDEDFYILMQNQQEIKLENSKQQSTIYLNKIQDLNGK</sequence>
<accession>A0CED8</accession>
<dbReference type="AlphaFoldDB" id="A0CED8"/>
<dbReference type="EMBL" id="CT868065">
    <property type="protein sequence ID" value="CAK69155.1"/>
    <property type="molecule type" value="Genomic_DNA"/>
</dbReference>
<reference evidence="2 3" key="1">
    <citation type="journal article" date="2006" name="Nature">
        <title>Global trends of whole-genome duplications revealed by the ciliate Paramecium tetraurelia.</title>
        <authorList>
            <consortium name="Genoscope"/>
            <person name="Aury J.-M."/>
            <person name="Jaillon O."/>
            <person name="Duret L."/>
            <person name="Noel B."/>
            <person name="Jubin C."/>
            <person name="Porcel B.M."/>
            <person name="Segurens B."/>
            <person name="Daubin V."/>
            <person name="Anthouard V."/>
            <person name="Aiach N."/>
            <person name="Arnaiz O."/>
            <person name="Billaut A."/>
            <person name="Beisson J."/>
            <person name="Blanc I."/>
            <person name="Bouhouche K."/>
            <person name="Camara F."/>
            <person name="Duharcourt S."/>
            <person name="Guigo R."/>
            <person name="Gogendeau D."/>
            <person name="Katinka M."/>
            <person name="Keller A.-M."/>
            <person name="Kissmehl R."/>
            <person name="Klotz C."/>
            <person name="Koll F."/>
            <person name="Le Moue A."/>
            <person name="Lepere C."/>
            <person name="Malinsky S."/>
            <person name="Nowacki M."/>
            <person name="Nowak J.K."/>
            <person name="Plattner H."/>
            <person name="Poulain J."/>
            <person name="Ruiz F."/>
            <person name="Serrano V."/>
            <person name="Zagulski M."/>
            <person name="Dessen P."/>
            <person name="Betermier M."/>
            <person name="Weissenbach J."/>
            <person name="Scarpelli C."/>
            <person name="Schachter V."/>
            <person name="Sperling L."/>
            <person name="Meyer E."/>
            <person name="Cohen J."/>
            <person name="Wincker P."/>
        </authorList>
    </citation>
    <scope>NUCLEOTIDE SEQUENCE [LARGE SCALE GENOMIC DNA]</scope>
    <source>
        <strain evidence="2 3">Stock d4-2</strain>
    </source>
</reference>
<evidence type="ECO:0008006" key="4">
    <source>
        <dbReference type="Google" id="ProtNLM"/>
    </source>
</evidence>
<dbReference type="GeneID" id="5022337"/>
<keyword evidence="1" id="KW-1133">Transmembrane helix</keyword>
<organism evidence="2 3">
    <name type="scientific">Paramecium tetraurelia</name>
    <dbReference type="NCBI Taxonomy" id="5888"/>
    <lineage>
        <taxon>Eukaryota</taxon>
        <taxon>Sar</taxon>
        <taxon>Alveolata</taxon>
        <taxon>Ciliophora</taxon>
        <taxon>Intramacronucleata</taxon>
        <taxon>Oligohymenophorea</taxon>
        <taxon>Peniculida</taxon>
        <taxon>Parameciidae</taxon>
        <taxon>Paramecium</taxon>
    </lineage>
</organism>
<name>A0CED8_PARTE</name>
<dbReference type="InParanoid" id="A0CED8"/>
<protein>
    <recommendedName>
        <fullName evidence="4">Transmembrane protein</fullName>
    </recommendedName>
</protein>
<evidence type="ECO:0000256" key="1">
    <source>
        <dbReference type="SAM" id="Phobius"/>
    </source>
</evidence>
<evidence type="ECO:0000313" key="2">
    <source>
        <dbReference type="EMBL" id="CAK69155.1"/>
    </source>
</evidence>
<dbReference type="PANTHER" id="PTHR12621">
    <property type="entry name" value="CYSTEINE AND HISTIDINE-RICH DOMAIN CHORD -CONTAINING PROTEIN"/>
    <property type="match status" value="1"/>
</dbReference>
<keyword evidence="3" id="KW-1185">Reference proteome</keyword>
<dbReference type="RefSeq" id="XP_001436552.1">
    <property type="nucleotide sequence ID" value="XM_001436515.1"/>
</dbReference>
<dbReference type="PANTHER" id="PTHR12621:SF7">
    <property type="entry name" value="CYSTEINE AND HISTIDINE-RICH DOMAIN-CONTAINING PROTEIN 1"/>
    <property type="match status" value="1"/>
</dbReference>
<dbReference type="HOGENOM" id="CLU_038221_0_0_1"/>
<gene>
    <name evidence="2" type="ORF">GSPATT00037592001</name>
</gene>
<evidence type="ECO:0000313" key="3">
    <source>
        <dbReference type="Proteomes" id="UP000000600"/>
    </source>
</evidence>
<proteinExistence type="predicted"/>
<dbReference type="OMA" id="IEYTIMF"/>
<dbReference type="OrthoDB" id="295218at2759"/>
<keyword evidence="1" id="KW-0472">Membrane</keyword>
<dbReference type="KEGG" id="ptm:GSPATT00037592001"/>